<dbReference type="AlphaFoldDB" id="A0A552U939"/>
<protein>
    <submittedName>
        <fullName evidence="1">Uncharacterized protein</fullName>
    </submittedName>
</protein>
<sequence length="95" mass="10726">MNRQWYDDPYWTKALDAYHPLKRRVGGLLALDLEKVEAAIYEDPSFAFRLQAAMAAIDQDVDNPDRLRGVPRLIMATLVHMQKISTAKASKGPIA</sequence>
<evidence type="ECO:0000313" key="2">
    <source>
        <dbReference type="Proteomes" id="UP000317894"/>
    </source>
</evidence>
<reference evidence="1 2" key="1">
    <citation type="submission" date="2019-07" db="EMBL/GenBank/DDBJ databases">
        <title>Novel species isolated from glacier.</title>
        <authorList>
            <person name="Liu Q."/>
            <person name="Xin Y.-H."/>
        </authorList>
    </citation>
    <scope>NUCLEOTIDE SEQUENCE [LARGE SCALE GENOMIC DNA]</scope>
    <source>
        <strain evidence="1 2">LB1R16</strain>
    </source>
</reference>
<keyword evidence="2" id="KW-1185">Reference proteome</keyword>
<gene>
    <name evidence="1" type="ORF">FMM06_13765</name>
</gene>
<proteinExistence type="predicted"/>
<evidence type="ECO:0000313" key="1">
    <source>
        <dbReference type="EMBL" id="TRW14746.1"/>
    </source>
</evidence>
<dbReference type="OrthoDB" id="7274112at2"/>
<comment type="caution">
    <text evidence="1">The sequence shown here is derived from an EMBL/GenBank/DDBJ whole genome shotgun (WGS) entry which is preliminary data.</text>
</comment>
<dbReference type="RefSeq" id="WP_144334916.1">
    <property type="nucleotide sequence ID" value="NZ_VJWA01000002.1"/>
</dbReference>
<dbReference type="EMBL" id="VJWA01000002">
    <property type="protein sequence ID" value="TRW14746.1"/>
    <property type="molecule type" value="Genomic_DNA"/>
</dbReference>
<dbReference type="Proteomes" id="UP000317894">
    <property type="component" value="Unassembled WGS sequence"/>
</dbReference>
<organism evidence="1 2">
    <name type="scientific">Glacieibacterium frigidum</name>
    <dbReference type="NCBI Taxonomy" id="2593303"/>
    <lineage>
        <taxon>Bacteria</taxon>
        <taxon>Pseudomonadati</taxon>
        <taxon>Pseudomonadota</taxon>
        <taxon>Alphaproteobacteria</taxon>
        <taxon>Sphingomonadales</taxon>
        <taxon>Sphingosinicellaceae</taxon>
        <taxon>Glacieibacterium</taxon>
    </lineage>
</organism>
<accession>A0A552U939</accession>
<name>A0A552U939_9SPHN</name>